<dbReference type="SMART" id="SM00450">
    <property type="entry name" value="RHOD"/>
    <property type="match status" value="1"/>
</dbReference>
<dbReference type="InterPro" id="IPR036873">
    <property type="entry name" value="Rhodanese-like_dom_sf"/>
</dbReference>
<organism evidence="3">
    <name type="scientific">hydrothermal vent metagenome</name>
    <dbReference type="NCBI Taxonomy" id="652676"/>
    <lineage>
        <taxon>unclassified sequences</taxon>
        <taxon>metagenomes</taxon>
        <taxon>ecological metagenomes</taxon>
    </lineage>
</organism>
<dbReference type="Gene3D" id="3.40.250.10">
    <property type="entry name" value="Rhodanese-like domain"/>
    <property type="match status" value="1"/>
</dbReference>
<protein>
    <recommendedName>
        <fullName evidence="2">Rhodanese domain-containing protein</fullName>
    </recommendedName>
</protein>
<dbReference type="AlphaFoldDB" id="A0A3B0XE70"/>
<accession>A0A3B0XE70</accession>
<dbReference type="SUPFAM" id="SSF52821">
    <property type="entry name" value="Rhodanese/Cell cycle control phosphatase"/>
    <property type="match status" value="1"/>
</dbReference>
<sequence>MDQLTEFITNNLILFAALFGVLIMLIKAELDHQTNKGLFVTPAVAIRLMNNEDETLVIDTRSTADFNKGHIKGAKNISLTDLNSNLSKYSDYKNKMVLIYCNTGNTATRAIKLLKTAGFENVNNLDGGIAAWKEANMPLSKH</sequence>
<reference evidence="3" key="1">
    <citation type="submission" date="2018-06" db="EMBL/GenBank/DDBJ databases">
        <authorList>
            <person name="Zhirakovskaya E."/>
        </authorList>
    </citation>
    <scope>NUCLEOTIDE SEQUENCE</scope>
</reference>
<proteinExistence type="predicted"/>
<dbReference type="PANTHER" id="PTHR43031:SF1">
    <property type="entry name" value="PYRIDINE NUCLEOTIDE-DISULPHIDE OXIDOREDUCTASE"/>
    <property type="match status" value="1"/>
</dbReference>
<gene>
    <name evidence="3" type="ORF">MNBD_GAMMA05-1858</name>
</gene>
<dbReference type="PROSITE" id="PS50206">
    <property type="entry name" value="RHODANESE_3"/>
    <property type="match status" value="1"/>
</dbReference>
<keyword evidence="1" id="KW-0812">Transmembrane</keyword>
<dbReference type="InterPro" id="IPR001763">
    <property type="entry name" value="Rhodanese-like_dom"/>
</dbReference>
<keyword evidence="1" id="KW-1133">Transmembrane helix</keyword>
<evidence type="ECO:0000313" key="3">
    <source>
        <dbReference type="EMBL" id="VAW54906.1"/>
    </source>
</evidence>
<name>A0A3B0XE70_9ZZZZ</name>
<dbReference type="EMBL" id="UOFE01000044">
    <property type="protein sequence ID" value="VAW54906.1"/>
    <property type="molecule type" value="Genomic_DNA"/>
</dbReference>
<feature type="domain" description="Rhodanese" evidence="2">
    <location>
        <begin position="51"/>
        <end position="141"/>
    </location>
</feature>
<dbReference type="PANTHER" id="PTHR43031">
    <property type="entry name" value="FAD-DEPENDENT OXIDOREDUCTASE"/>
    <property type="match status" value="1"/>
</dbReference>
<keyword evidence="1" id="KW-0472">Membrane</keyword>
<evidence type="ECO:0000256" key="1">
    <source>
        <dbReference type="SAM" id="Phobius"/>
    </source>
</evidence>
<feature type="transmembrane region" description="Helical" evidence="1">
    <location>
        <begin position="12"/>
        <end position="30"/>
    </location>
</feature>
<evidence type="ECO:0000259" key="2">
    <source>
        <dbReference type="PROSITE" id="PS50206"/>
    </source>
</evidence>
<dbReference type="InterPro" id="IPR050229">
    <property type="entry name" value="GlpE_sulfurtransferase"/>
</dbReference>
<dbReference type="CDD" id="cd00158">
    <property type="entry name" value="RHOD"/>
    <property type="match status" value="1"/>
</dbReference>
<dbReference type="Pfam" id="PF00581">
    <property type="entry name" value="Rhodanese"/>
    <property type="match status" value="1"/>
</dbReference>